<protein>
    <submittedName>
        <fullName evidence="1">Uncharacterized protein</fullName>
    </submittedName>
</protein>
<organism evidence="1 2">
    <name type="scientific">Apophysomyces ossiformis</name>
    <dbReference type="NCBI Taxonomy" id="679940"/>
    <lineage>
        <taxon>Eukaryota</taxon>
        <taxon>Fungi</taxon>
        <taxon>Fungi incertae sedis</taxon>
        <taxon>Mucoromycota</taxon>
        <taxon>Mucoromycotina</taxon>
        <taxon>Mucoromycetes</taxon>
        <taxon>Mucorales</taxon>
        <taxon>Mucorineae</taxon>
        <taxon>Mucoraceae</taxon>
        <taxon>Apophysomyces</taxon>
    </lineage>
</organism>
<sequence>MSYFLQPMLISQNPIQLAAISNYKLAQLTFIPPDAESLRRMTLVKNTLEVVYRDTPAEWLSTMKRWHFFSAESLQNMTQKSLEDILSRYVEIIESFRVEEVDDSFERADVELSDEEGEEDVALESHGVFGQPNASLSSAESVLVTERASTLLGVDASFHLRRLSWTSDTGVSPSVVLANEITDLFDMDFSVDIKLNTAPRLPELSFRRRSQRQSVDSLARLIPAFETFELNKPVQTIKQVPVRTSSLRYRYQGMAPKPIDMKQEEKKPITSRPKSIRKLASFVTRTLSKLDPLPIEDNSKDGIAKKISYLGRRMTQRNNA</sequence>
<dbReference type="EMBL" id="JABAYA010000129">
    <property type="protein sequence ID" value="KAF7724112.1"/>
    <property type="molecule type" value="Genomic_DNA"/>
</dbReference>
<accession>A0A8H7BM61</accession>
<comment type="caution">
    <text evidence="1">The sequence shown here is derived from an EMBL/GenBank/DDBJ whole genome shotgun (WGS) entry which is preliminary data.</text>
</comment>
<dbReference type="Proteomes" id="UP000605846">
    <property type="component" value="Unassembled WGS sequence"/>
</dbReference>
<evidence type="ECO:0000313" key="1">
    <source>
        <dbReference type="EMBL" id="KAF7724112.1"/>
    </source>
</evidence>
<proteinExistence type="predicted"/>
<evidence type="ECO:0000313" key="2">
    <source>
        <dbReference type="Proteomes" id="UP000605846"/>
    </source>
</evidence>
<gene>
    <name evidence="1" type="ORF">EC973_001296</name>
</gene>
<reference evidence="1" key="1">
    <citation type="submission" date="2020-01" db="EMBL/GenBank/DDBJ databases">
        <title>Genome Sequencing of Three Apophysomyces-Like Fungal Strains Confirms a Novel Fungal Genus in the Mucoromycota with divergent Burkholderia-like Endosymbiotic Bacteria.</title>
        <authorList>
            <person name="Stajich J.E."/>
            <person name="Macias A.M."/>
            <person name="Carter-House D."/>
            <person name="Lovett B."/>
            <person name="Kasson L.R."/>
            <person name="Berry K."/>
            <person name="Grigoriev I."/>
            <person name="Chang Y."/>
            <person name="Spatafora J."/>
            <person name="Kasson M.T."/>
        </authorList>
    </citation>
    <scope>NUCLEOTIDE SEQUENCE</scope>
    <source>
        <strain evidence="1">NRRL A-21654</strain>
    </source>
</reference>
<dbReference type="AlphaFoldDB" id="A0A8H7BM61"/>
<keyword evidence="2" id="KW-1185">Reference proteome</keyword>
<name>A0A8H7BM61_9FUNG</name>
<dbReference type="OrthoDB" id="2289035at2759"/>